<protein>
    <submittedName>
        <fullName evidence="1">Uncharacterized protein</fullName>
    </submittedName>
</protein>
<reference evidence="2" key="1">
    <citation type="journal article" date="2019" name="Int. J. Syst. Evol. Microbiol.">
        <title>The Global Catalogue of Microorganisms (GCM) 10K type strain sequencing project: providing services to taxonomists for standard genome sequencing and annotation.</title>
        <authorList>
            <consortium name="The Broad Institute Genomics Platform"/>
            <consortium name="The Broad Institute Genome Sequencing Center for Infectious Disease"/>
            <person name="Wu L."/>
            <person name="Ma J."/>
        </authorList>
    </citation>
    <scope>NUCLEOTIDE SEQUENCE [LARGE SCALE GENOMIC DNA]</scope>
    <source>
        <strain evidence="2">JCM 18324</strain>
    </source>
</reference>
<gene>
    <name evidence="1" type="ORF">GCM10023329_33990</name>
</gene>
<keyword evidence="2" id="KW-1185">Reference proteome</keyword>
<name>A0ABP9AID2_9ACTN</name>
<evidence type="ECO:0000313" key="2">
    <source>
        <dbReference type="Proteomes" id="UP001501147"/>
    </source>
</evidence>
<dbReference type="EMBL" id="BAABJV010000008">
    <property type="protein sequence ID" value="GAA4781615.1"/>
    <property type="molecule type" value="Genomic_DNA"/>
</dbReference>
<proteinExistence type="predicted"/>
<accession>A0ABP9AID2</accession>
<comment type="caution">
    <text evidence="1">The sequence shown here is derived from an EMBL/GenBank/DDBJ whole genome shotgun (WGS) entry which is preliminary data.</text>
</comment>
<sequence length="61" mass="6596">MGTVNAMHQHMIDLRRTALEGGAAPPRPGEVEGRRLLAWLDSRRAARRARYRAADGGADGG</sequence>
<organism evidence="1 2">
    <name type="scientific">Streptomyces sanyensis</name>
    <dbReference type="NCBI Taxonomy" id="568869"/>
    <lineage>
        <taxon>Bacteria</taxon>
        <taxon>Bacillati</taxon>
        <taxon>Actinomycetota</taxon>
        <taxon>Actinomycetes</taxon>
        <taxon>Kitasatosporales</taxon>
        <taxon>Streptomycetaceae</taxon>
        <taxon>Streptomyces</taxon>
    </lineage>
</organism>
<evidence type="ECO:0000313" key="1">
    <source>
        <dbReference type="EMBL" id="GAA4781615.1"/>
    </source>
</evidence>
<dbReference type="Proteomes" id="UP001501147">
    <property type="component" value="Unassembled WGS sequence"/>
</dbReference>